<feature type="region of interest" description="Disordered" evidence="1">
    <location>
        <begin position="56"/>
        <end position="76"/>
    </location>
</feature>
<evidence type="ECO:0000256" key="1">
    <source>
        <dbReference type="SAM" id="MobiDB-lite"/>
    </source>
</evidence>
<dbReference type="AlphaFoldDB" id="M0AKJ6"/>
<accession>M0AKJ6</accession>
<keyword evidence="3" id="KW-1185">Reference proteome</keyword>
<name>M0AKJ6_9EURY</name>
<dbReference type="EMBL" id="AOIN01000059">
    <property type="protein sequence ID" value="ELY99034.1"/>
    <property type="molecule type" value="Genomic_DNA"/>
</dbReference>
<dbReference type="Gene3D" id="2.60.40.420">
    <property type="entry name" value="Cupredoxins - blue copper proteins"/>
    <property type="match status" value="1"/>
</dbReference>
<comment type="caution">
    <text evidence="2">The sequence shown here is derived from an EMBL/GenBank/DDBJ whole genome shotgun (WGS) entry which is preliminary data.</text>
</comment>
<dbReference type="SUPFAM" id="SSF49503">
    <property type="entry name" value="Cupredoxins"/>
    <property type="match status" value="1"/>
</dbReference>
<evidence type="ECO:0000313" key="2">
    <source>
        <dbReference type="EMBL" id="ELY99034.1"/>
    </source>
</evidence>
<sequence>MFVTLPPVGNNYLFSTLASAKRKVTTTMTDQTHTRRTVLQAAGATSVVALAAGCLSDDEDENGGGNGDDDDDEIDPSEWEDVDTIELDGAVGGWEGVAPDMIAGEQNPTIVLFEGQEYDFTWYNADNGTHNIEIWDEDEEVVDDYATDQVNDDEQTLEGVVASEEMAYYRCYPHDQMQAPIQVESE</sequence>
<gene>
    <name evidence="2" type="ORF">C482_10771</name>
</gene>
<dbReference type="Proteomes" id="UP000011693">
    <property type="component" value="Unassembled WGS sequence"/>
</dbReference>
<evidence type="ECO:0000313" key="3">
    <source>
        <dbReference type="Proteomes" id="UP000011693"/>
    </source>
</evidence>
<protein>
    <recommendedName>
        <fullName evidence="4">Blue (Type 1) copper domain-containing protein</fullName>
    </recommendedName>
</protein>
<evidence type="ECO:0008006" key="4">
    <source>
        <dbReference type="Google" id="ProtNLM"/>
    </source>
</evidence>
<proteinExistence type="predicted"/>
<organism evidence="2 3">
    <name type="scientific">Natrialba chahannaoensis JCM 10990</name>
    <dbReference type="NCBI Taxonomy" id="1227492"/>
    <lineage>
        <taxon>Archaea</taxon>
        <taxon>Methanobacteriati</taxon>
        <taxon>Methanobacteriota</taxon>
        <taxon>Stenosarchaea group</taxon>
        <taxon>Halobacteria</taxon>
        <taxon>Halobacteriales</taxon>
        <taxon>Natrialbaceae</taxon>
        <taxon>Natrialba</taxon>
    </lineage>
</organism>
<dbReference type="STRING" id="1227492.C482_10771"/>
<dbReference type="InterPro" id="IPR008972">
    <property type="entry name" value="Cupredoxin"/>
</dbReference>
<reference evidence="2 3" key="1">
    <citation type="journal article" date="2014" name="PLoS Genet.">
        <title>Phylogenetically driven sequencing of extremely halophilic archaea reveals strategies for static and dynamic osmo-response.</title>
        <authorList>
            <person name="Becker E.A."/>
            <person name="Seitzer P.M."/>
            <person name="Tritt A."/>
            <person name="Larsen D."/>
            <person name="Krusor M."/>
            <person name="Yao A.I."/>
            <person name="Wu D."/>
            <person name="Madern D."/>
            <person name="Eisen J.A."/>
            <person name="Darling A.E."/>
            <person name="Facciotti M.T."/>
        </authorList>
    </citation>
    <scope>NUCLEOTIDE SEQUENCE [LARGE SCALE GENOMIC DNA]</scope>
    <source>
        <strain evidence="2 3">JCM 10990</strain>
    </source>
</reference>
<dbReference type="PATRIC" id="fig|1227492.4.peg.2124"/>